<evidence type="ECO:0000256" key="11">
    <source>
        <dbReference type="SAM" id="MobiDB-lite"/>
    </source>
</evidence>
<comment type="similarity">
    <text evidence="10">Belongs to the mitochondrial carrier (TC 2.A.29) family.</text>
</comment>
<dbReference type="PANTHER" id="PTHR45829:SF1">
    <property type="entry name" value="CARRIER PROTEIN, PUTATIVE (AFU_ORTHOLOGUE AFUA_4G06780)-RELATED"/>
    <property type="match status" value="1"/>
</dbReference>
<comment type="subcellular location">
    <subcellularLocation>
        <location evidence="1">Mitochondrion inner membrane</location>
        <topology evidence="1">Multi-pass membrane protein</topology>
    </subcellularLocation>
</comment>
<evidence type="ECO:0000256" key="5">
    <source>
        <dbReference type="ARBA" id="ARBA00022792"/>
    </source>
</evidence>
<evidence type="ECO:0000256" key="10">
    <source>
        <dbReference type="RuleBase" id="RU000488"/>
    </source>
</evidence>
<evidence type="ECO:0000256" key="3">
    <source>
        <dbReference type="ARBA" id="ARBA00022692"/>
    </source>
</evidence>
<organism evidence="13 14">
    <name type="scientific">Lophiotrema nucula</name>
    <dbReference type="NCBI Taxonomy" id="690887"/>
    <lineage>
        <taxon>Eukaryota</taxon>
        <taxon>Fungi</taxon>
        <taxon>Dikarya</taxon>
        <taxon>Ascomycota</taxon>
        <taxon>Pezizomycotina</taxon>
        <taxon>Dothideomycetes</taxon>
        <taxon>Pleosporomycetidae</taxon>
        <taxon>Pleosporales</taxon>
        <taxon>Lophiotremataceae</taxon>
        <taxon>Lophiotrema</taxon>
    </lineage>
</organism>
<evidence type="ECO:0000256" key="12">
    <source>
        <dbReference type="SAM" id="Phobius"/>
    </source>
</evidence>
<feature type="transmembrane region" description="Helical" evidence="12">
    <location>
        <begin position="124"/>
        <end position="142"/>
    </location>
</feature>
<feature type="repeat" description="Solcar" evidence="9">
    <location>
        <begin position="53"/>
        <end position="149"/>
    </location>
</feature>
<evidence type="ECO:0000256" key="2">
    <source>
        <dbReference type="ARBA" id="ARBA00022448"/>
    </source>
</evidence>
<keyword evidence="5" id="KW-0999">Mitochondrion inner membrane</keyword>
<feature type="repeat" description="Solcar" evidence="9">
    <location>
        <begin position="266"/>
        <end position="389"/>
    </location>
</feature>
<name>A0A6A5ZHA9_9PLEO</name>
<proteinExistence type="inferred from homology"/>
<dbReference type="AlphaFoldDB" id="A0A6A5ZHA9"/>
<keyword evidence="8 9" id="KW-0472">Membrane</keyword>
<dbReference type="SUPFAM" id="SSF103506">
    <property type="entry name" value="Mitochondrial carrier"/>
    <property type="match status" value="1"/>
</dbReference>
<dbReference type="Gene3D" id="1.50.40.10">
    <property type="entry name" value="Mitochondrial carrier domain"/>
    <property type="match status" value="1"/>
</dbReference>
<feature type="transmembrane region" description="Helical" evidence="12">
    <location>
        <begin position="162"/>
        <end position="182"/>
    </location>
</feature>
<evidence type="ECO:0000256" key="9">
    <source>
        <dbReference type="PROSITE-ProRule" id="PRU00282"/>
    </source>
</evidence>
<feature type="region of interest" description="Disordered" evidence="11">
    <location>
        <begin position="1"/>
        <end position="30"/>
    </location>
</feature>
<keyword evidence="4" id="KW-0677">Repeat</keyword>
<keyword evidence="14" id="KW-1185">Reference proteome</keyword>
<evidence type="ECO:0000256" key="1">
    <source>
        <dbReference type="ARBA" id="ARBA00004448"/>
    </source>
</evidence>
<dbReference type="PROSITE" id="PS50920">
    <property type="entry name" value="SOLCAR"/>
    <property type="match status" value="3"/>
</dbReference>
<protein>
    <submittedName>
        <fullName evidence="13">Mitochondrial carrier domain-containing protein</fullName>
    </submittedName>
</protein>
<dbReference type="GO" id="GO:0005743">
    <property type="term" value="C:mitochondrial inner membrane"/>
    <property type="evidence" value="ECO:0007669"/>
    <property type="project" value="UniProtKB-SubCell"/>
</dbReference>
<accession>A0A6A5ZHA9</accession>
<keyword evidence="6 12" id="KW-1133">Transmembrane helix</keyword>
<dbReference type="Proteomes" id="UP000799770">
    <property type="component" value="Unassembled WGS sequence"/>
</dbReference>
<evidence type="ECO:0000256" key="4">
    <source>
        <dbReference type="ARBA" id="ARBA00022737"/>
    </source>
</evidence>
<evidence type="ECO:0000313" key="13">
    <source>
        <dbReference type="EMBL" id="KAF2117771.1"/>
    </source>
</evidence>
<evidence type="ECO:0000256" key="7">
    <source>
        <dbReference type="ARBA" id="ARBA00023128"/>
    </source>
</evidence>
<evidence type="ECO:0000256" key="8">
    <source>
        <dbReference type="ARBA" id="ARBA00023136"/>
    </source>
</evidence>
<dbReference type="InterPro" id="IPR023395">
    <property type="entry name" value="MCP_dom_sf"/>
</dbReference>
<dbReference type="PANTHER" id="PTHR45829">
    <property type="entry name" value="MITOCHONDRIAL CARRIER PROTEIN RIM2"/>
    <property type="match status" value="1"/>
</dbReference>
<dbReference type="GO" id="GO:0015218">
    <property type="term" value="F:pyrimidine nucleotide transmembrane transporter activity"/>
    <property type="evidence" value="ECO:0007669"/>
    <property type="project" value="InterPro"/>
</dbReference>
<feature type="region of interest" description="Disordered" evidence="11">
    <location>
        <begin position="301"/>
        <end position="336"/>
    </location>
</feature>
<evidence type="ECO:0000256" key="6">
    <source>
        <dbReference type="ARBA" id="ARBA00022989"/>
    </source>
</evidence>
<reference evidence="13" key="1">
    <citation type="journal article" date="2020" name="Stud. Mycol.">
        <title>101 Dothideomycetes genomes: a test case for predicting lifestyles and emergence of pathogens.</title>
        <authorList>
            <person name="Haridas S."/>
            <person name="Albert R."/>
            <person name="Binder M."/>
            <person name="Bloem J."/>
            <person name="Labutti K."/>
            <person name="Salamov A."/>
            <person name="Andreopoulos B."/>
            <person name="Baker S."/>
            <person name="Barry K."/>
            <person name="Bills G."/>
            <person name="Bluhm B."/>
            <person name="Cannon C."/>
            <person name="Castanera R."/>
            <person name="Culley D."/>
            <person name="Daum C."/>
            <person name="Ezra D."/>
            <person name="Gonzalez J."/>
            <person name="Henrissat B."/>
            <person name="Kuo A."/>
            <person name="Liang C."/>
            <person name="Lipzen A."/>
            <person name="Lutzoni F."/>
            <person name="Magnuson J."/>
            <person name="Mondo S."/>
            <person name="Nolan M."/>
            <person name="Ohm R."/>
            <person name="Pangilinan J."/>
            <person name="Park H.-J."/>
            <person name="Ramirez L."/>
            <person name="Alfaro M."/>
            <person name="Sun H."/>
            <person name="Tritt A."/>
            <person name="Yoshinaga Y."/>
            <person name="Zwiers L.-H."/>
            <person name="Turgeon B."/>
            <person name="Goodwin S."/>
            <person name="Spatafora J."/>
            <person name="Crous P."/>
            <person name="Grigoriev I."/>
        </authorList>
    </citation>
    <scope>NUCLEOTIDE SEQUENCE</scope>
    <source>
        <strain evidence="13">CBS 627.86</strain>
    </source>
</reference>
<dbReference type="InterPro" id="IPR049562">
    <property type="entry name" value="SLC25A33/36-like"/>
</dbReference>
<keyword evidence="3 9" id="KW-0812">Transmembrane</keyword>
<feature type="repeat" description="Solcar" evidence="9">
    <location>
        <begin position="156"/>
        <end position="250"/>
    </location>
</feature>
<dbReference type="InterPro" id="IPR018108">
    <property type="entry name" value="MCP_transmembrane"/>
</dbReference>
<feature type="transmembrane region" description="Helical" evidence="12">
    <location>
        <begin position="221"/>
        <end position="244"/>
    </location>
</feature>
<keyword evidence="2 10" id="KW-0813">Transport</keyword>
<evidence type="ECO:0000313" key="14">
    <source>
        <dbReference type="Proteomes" id="UP000799770"/>
    </source>
</evidence>
<dbReference type="GO" id="GO:1990519">
    <property type="term" value="P:pyrimidine nucleotide import into mitochondrion"/>
    <property type="evidence" value="ECO:0007669"/>
    <property type="project" value="TreeGrafter"/>
</dbReference>
<dbReference type="Pfam" id="PF00153">
    <property type="entry name" value="Mito_carr"/>
    <property type="match status" value="3"/>
</dbReference>
<sequence>MSTEASESPPSPNTARERYAPMPAQAPPRAAPSQVQYMGSLLHSLAVKCAGLPNSTVNAICGASAGIASGIVTCPLDVIKTRLQAQGSFQPRNLARPARKVYNGLVGTARVIWLEDGVRGMYRGLGPMLLGYVPTWAVYMSVYDYSKDYFYTRFENKWLSRIAASISAGACSTLATNPIWVVKTRLMSQVSAHALDEHKTPYSYKNTIDAFRTMMQREGLAVFYSGLGPALLGLTHVAIQFPLYEFFKMKFTGLEMGQGTARDEDMHWSGILGATILSKICATSATYPHEVLRTRLQIQQRSVPHSHGHEDVSFRGGHSGRGHHTRPPGTASSDGMVNLPRYRGIVRTCRIILQEEGWRAFYNGMGTNMLRAVPAAVTTMLTYETLRSMQQKLKYEGEIIERQRSGLEE</sequence>
<dbReference type="EMBL" id="ML977318">
    <property type="protein sequence ID" value="KAF2117771.1"/>
    <property type="molecule type" value="Genomic_DNA"/>
</dbReference>
<keyword evidence="7" id="KW-0496">Mitochondrion</keyword>
<gene>
    <name evidence="13" type="ORF">BDV96DRAFT_644111</name>
</gene>
<dbReference type="OrthoDB" id="10266426at2759"/>